<dbReference type="Proteomes" id="UP000321291">
    <property type="component" value="Chromosome"/>
</dbReference>
<gene>
    <name evidence="1" type="ORF">FSB73_05915</name>
</gene>
<dbReference type="KEGG" id="agi:FSB73_05915"/>
<name>A0A5B8VIB1_9BACT</name>
<dbReference type="EMBL" id="CP042434">
    <property type="protein sequence ID" value="QEC71284.1"/>
    <property type="molecule type" value="Genomic_DNA"/>
</dbReference>
<protein>
    <submittedName>
        <fullName evidence="1">Uncharacterized protein</fullName>
    </submittedName>
</protein>
<accession>A0A5B8VIB1</accession>
<keyword evidence="2" id="KW-1185">Reference proteome</keyword>
<sequence length="80" mass="9091">MQHSRQSSSRTHFNQINTIATYGYCHSRSSRGSTGRTSRKTGDTAEDAIKVVTFIRNGNGYDSKRKTNCQSHLQYERATF</sequence>
<dbReference type="AlphaFoldDB" id="A0A5B8VIB1"/>
<reference evidence="1 2" key="1">
    <citation type="journal article" date="2017" name="Int. J. Syst. Evol. Microbiol.">
        <title>Arachidicoccus ginsenosidivorans sp. nov., with ginsenoside-converting activity isolated from ginseng cultivating soil.</title>
        <authorList>
            <person name="Siddiqi M.Z."/>
            <person name="Aslam Z."/>
            <person name="Im W.T."/>
        </authorList>
    </citation>
    <scope>NUCLEOTIDE SEQUENCE [LARGE SCALE GENOMIC DNA]</scope>
    <source>
        <strain evidence="1 2">Gsoil 809</strain>
    </source>
</reference>
<organism evidence="1 2">
    <name type="scientific">Arachidicoccus ginsenosidivorans</name>
    <dbReference type="NCBI Taxonomy" id="496057"/>
    <lineage>
        <taxon>Bacteria</taxon>
        <taxon>Pseudomonadati</taxon>
        <taxon>Bacteroidota</taxon>
        <taxon>Chitinophagia</taxon>
        <taxon>Chitinophagales</taxon>
        <taxon>Chitinophagaceae</taxon>
        <taxon>Arachidicoccus</taxon>
    </lineage>
</organism>
<evidence type="ECO:0000313" key="2">
    <source>
        <dbReference type="Proteomes" id="UP000321291"/>
    </source>
</evidence>
<evidence type="ECO:0000313" key="1">
    <source>
        <dbReference type="EMBL" id="QEC71284.1"/>
    </source>
</evidence>
<proteinExistence type="predicted"/>